<evidence type="ECO:0000313" key="1">
    <source>
        <dbReference type="EMBL" id="QEK15807.1"/>
    </source>
</evidence>
<dbReference type="KEGG" id="them:FPV09_04530"/>
<proteinExistence type="predicted"/>
<keyword evidence="2" id="KW-1185">Reference proteome</keyword>
<accession>A0A5C0SPW1</accession>
<sequence>MGQKIVDPKTGRIVQLPKVFRDERELREFLDEVLEKALKDPEYRKQFFKNGAPNRKFGIPVDLKKLGMHVDGIDVVQLEFKFEKGEFVLKTAYPEKGSAVWEYNRYLGWRVKR</sequence>
<gene>
    <name evidence="1" type="ORF">FPV09_04530</name>
</gene>
<dbReference type="EMBL" id="CP041932">
    <property type="protein sequence ID" value="QEK15807.1"/>
    <property type="molecule type" value="Genomic_DNA"/>
</dbReference>
<reference evidence="1 2" key="1">
    <citation type="submission" date="2019-07" db="EMBL/GenBank/DDBJ databases">
        <title>Complete genome of Thermococcus acidophilus.</title>
        <authorList>
            <person name="Li X."/>
        </authorList>
    </citation>
    <scope>NUCLEOTIDE SEQUENCE [LARGE SCALE GENOMIC DNA]</scope>
    <source>
        <strain evidence="1 2">SY113</strain>
    </source>
</reference>
<protein>
    <submittedName>
        <fullName evidence="1">Maleylacetate reductase</fullName>
    </submittedName>
</protein>
<organism evidence="1 2">
    <name type="scientific">Thermococcus aciditolerans</name>
    <dbReference type="NCBI Taxonomy" id="2598455"/>
    <lineage>
        <taxon>Archaea</taxon>
        <taxon>Methanobacteriati</taxon>
        <taxon>Methanobacteriota</taxon>
        <taxon>Thermococci</taxon>
        <taxon>Thermococcales</taxon>
        <taxon>Thermococcaceae</taxon>
        <taxon>Thermococcus</taxon>
    </lineage>
</organism>
<dbReference type="Proteomes" id="UP000322631">
    <property type="component" value="Chromosome"/>
</dbReference>
<name>A0A5C0SPW1_9EURY</name>
<dbReference type="AlphaFoldDB" id="A0A5C0SPW1"/>
<evidence type="ECO:0000313" key="2">
    <source>
        <dbReference type="Proteomes" id="UP000322631"/>
    </source>
</evidence>